<keyword evidence="4" id="KW-1185">Reference proteome</keyword>
<comment type="caution">
    <text evidence="3">The sequence shown here is derived from an EMBL/GenBank/DDBJ whole genome shotgun (WGS) entry which is preliminary data.</text>
</comment>
<feature type="transmembrane region" description="Helical" evidence="2">
    <location>
        <begin position="58"/>
        <end position="85"/>
    </location>
</feature>
<feature type="region of interest" description="Disordered" evidence="1">
    <location>
        <begin position="337"/>
        <end position="357"/>
    </location>
</feature>
<feature type="compositionally biased region" description="Gly residues" evidence="1">
    <location>
        <begin position="348"/>
        <end position="357"/>
    </location>
</feature>
<keyword evidence="2" id="KW-1133">Transmembrane helix</keyword>
<reference evidence="4" key="1">
    <citation type="journal article" date="2019" name="Int. J. Syst. Evol. Microbiol.">
        <title>The Global Catalogue of Microorganisms (GCM) 10K type strain sequencing project: providing services to taxonomists for standard genome sequencing and annotation.</title>
        <authorList>
            <consortium name="The Broad Institute Genomics Platform"/>
            <consortium name="The Broad Institute Genome Sequencing Center for Infectious Disease"/>
            <person name="Wu L."/>
            <person name="Ma J."/>
        </authorList>
    </citation>
    <scope>NUCLEOTIDE SEQUENCE [LARGE SCALE GENOMIC DNA]</scope>
    <source>
        <strain evidence="4">JCM 14322</strain>
    </source>
</reference>
<feature type="transmembrane region" description="Helical" evidence="2">
    <location>
        <begin position="97"/>
        <end position="117"/>
    </location>
</feature>
<feature type="transmembrane region" description="Helical" evidence="2">
    <location>
        <begin position="219"/>
        <end position="239"/>
    </location>
</feature>
<feature type="transmembrane region" description="Helical" evidence="2">
    <location>
        <begin position="15"/>
        <end position="38"/>
    </location>
</feature>
<gene>
    <name evidence="3" type="ORF">GCM10009749_16140</name>
</gene>
<proteinExistence type="predicted"/>
<accession>A0ABP4YBN5</accession>
<evidence type="ECO:0000256" key="1">
    <source>
        <dbReference type="SAM" id="MobiDB-lite"/>
    </source>
</evidence>
<name>A0ABP4YBN5_9MICO</name>
<feature type="transmembrane region" description="Helical" evidence="2">
    <location>
        <begin position="132"/>
        <end position="153"/>
    </location>
</feature>
<organism evidence="3 4">
    <name type="scientific">Agromyces neolithicus</name>
    <dbReference type="NCBI Taxonomy" id="269420"/>
    <lineage>
        <taxon>Bacteria</taxon>
        <taxon>Bacillati</taxon>
        <taxon>Actinomycetota</taxon>
        <taxon>Actinomycetes</taxon>
        <taxon>Micrococcales</taxon>
        <taxon>Microbacteriaceae</taxon>
        <taxon>Agromyces</taxon>
    </lineage>
</organism>
<keyword evidence="2" id="KW-0472">Membrane</keyword>
<evidence type="ECO:0000313" key="3">
    <source>
        <dbReference type="EMBL" id="GAA1808495.1"/>
    </source>
</evidence>
<evidence type="ECO:0000313" key="4">
    <source>
        <dbReference type="Proteomes" id="UP001500002"/>
    </source>
</evidence>
<protein>
    <recommendedName>
        <fullName evidence="5">DUF1648 domain-containing protein</fullName>
    </recommendedName>
</protein>
<evidence type="ECO:0000256" key="2">
    <source>
        <dbReference type="SAM" id="Phobius"/>
    </source>
</evidence>
<dbReference type="Proteomes" id="UP001500002">
    <property type="component" value="Unassembled WGS sequence"/>
</dbReference>
<dbReference type="EMBL" id="BAAANJ010000005">
    <property type="protein sequence ID" value="GAA1808495.1"/>
    <property type="molecule type" value="Genomic_DNA"/>
</dbReference>
<keyword evidence="2" id="KW-0812">Transmembrane</keyword>
<feature type="transmembrane region" description="Helical" evidence="2">
    <location>
        <begin position="192"/>
        <end position="213"/>
    </location>
</feature>
<sequence length="357" mass="36246">MTAATPDVHTARRRYVVVGVVLPIVITLIAVVLMLVWLPEVPATVATHWSGDGPDGFAPAWAVPLIAAALGAGLTALLAVMVLVPSRDGAWGATSRLLGAVMLGTSVLLAVTLTWSFGMQRGLADPHDAPNVLVPLAVGAGAGLLAGVAGWFAQPNVVTSGASGPAAQAVGAVSLAPGERVVWARTTTMSGVAMLAVTAGIIALALGTIVLSATGSDSWWIMLGATLMVLVLACATFAFRVRVDRAGLTVRSSIGVPRFRIPLGEIAQAGVTTVQPTAEFGGWGIRIGLDGRFGVVLHAGEALQVARRSGRVFVVTVDDAATAAALLEALAERTPAEYPAASHPRVPPGGGDHGILG</sequence>
<dbReference type="RefSeq" id="WP_344295269.1">
    <property type="nucleotide sequence ID" value="NZ_BAAANJ010000005.1"/>
</dbReference>
<evidence type="ECO:0008006" key="5">
    <source>
        <dbReference type="Google" id="ProtNLM"/>
    </source>
</evidence>